<proteinExistence type="predicted"/>
<gene>
    <name evidence="1" type="ORF">Sradi_5870500</name>
</gene>
<dbReference type="EMBL" id="JACGWJ010000027">
    <property type="protein sequence ID" value="KAL0309282.1"/>
    <property type="molecule type" value="Genomic_DNA"/>
</dbReference>
<name>A0AAW2KRR1_SESRA</name>
<comment type="caution">
    <text evidence="1">The sequence shown here is derived from an EMBL/GenBank/DDBJ whole genome shotgun (WGS) entry which is preliminary data.</text>
</comment>
<protein>
    <recommendedName>
        <fullName evidence="2">Reverse transcriptase domain-containing protein</fullName>
    </recommendedName>
</protein>
<sequence length="104" mass="12219">MEDLEEVKMVEIFRDPPKAIKIGSLLGPQFECILIDFLQNHSNVFAWEASDMHRINPKVMLNKLNVNPETKPIKQKKRAFGTKRNKIIKEEVEKLIQVNYIRPF</sequence>
<reference evidence="1" key="2">
    <citation type="journal article" date="2024" name="Plant">
        <title>Genomic evolution and insights into agronomic trait innovations of Sesamum species.</title>
        <authorList>
            <person name="Miao H."/>
            <person name="Wang L."/>
            <person name="Qu L."/>
            <person name="Liu H."/>
            <person name="Sun Y."/>
            <person name="Le M."/>
            <person name="Wang Q."/>
            <person name="Wei S."/>
            <person name="Zheng Y."/>
            <person name="Lin W."/>
            <person name="Duan Y."/>
            <person name="Cao H."/>
            <person name="Xiong S."/>
            <person name="Wang X."/>
            <person name="Wei L."/>
            <person name="Li C."/>
            <person name="Ma Q."/>
            <person name="Ju M."/>
            <person name="Zhao R."/>
            <person name="Li G."/>
            <person name="Mu C."/>
            <person name="Tian Q."/>
            <person name="Mei H."/>
            <person name="Zhang T."/>
            <person name="Gao T."/>
            <person name="Zhang H."/>
        </authorList>
    </citation>
    <scope>NUCLEOTIDE SEQUENCE</scope>
    <source>
        <strain evidence="1">G02</strain>
    </source>
</reference>
<evidence type="ECO:0008006" key="2">
    <source>
        <dbReference type="Google" id="ProtNLM"/>
    </source>
</evidence>
<dbReference type="AlphaFoldDB" id="A0AAW2KRR1"/>
<reference evidence="1" key="1">
    <citation type="submission" date="2020-06" db="EMBL/GenBank/DDBJ databases">
        <authorList>
            <person name="Li T."/>
            <person name="Hu X."/>
            <person name="Zhang T."/>
            <person name="Song X."/>
            <person name="Zhang H."/>
            <person name="Dai N."/>
            <person name="Sheng W."/>
            <person name="Hou X."/>
            <person name="Wei L."/>
        </authorList>
    </citation>
    <scope>NUCLEOTIDE SEQUENCE</scope>
    <source>
        <strain evidence="1">G02</strain>
        <tissue evidence="1">Leaf</tissue>
    </source>
</reference>
<accession>A0AAW2KRR1</accession>
<organism evidence="1">
    <name type="scientific">Sesamum radiatum</name>
    <name type="common">Black benniseed</name>
    <dbReference type="NCBI Taxonomy" id="300843"/>
    <lineage>
        <taxon>Eukaryota</taxon>
        <taxon>Viridiplantae</taxon>
        <taxon>Streptophyta</taxon>
        <taxon>Embryophyta</taxon>
        <taxon>Tracheophyta</taxon>
        <taxon>Spermatophyta</taxon>
        <taxon>Magnoliopsida</taxon>
        <taxon>eudicotyledons</taxon>
        <taxon>Gunneridae</taxon>
        <taxon>Pentapetalae</taxon>
        <taxon>asterids</taxon>
        <taxon>lamiids</taxon>
        <taxon>Lamiales</taxon>
        <taxon>Pedaliaceae</taxon>
        <taxon>Sesamum</taxon>
    </lineage>
</organism>
<evidence type="ECO:0000313" key="1">
    <source>
        <dbReference type="EMBL" id="KAL0309282.1"/>
    </source>
</evidence>